<dbReference type="EMBL" id="JACHHY010000004">
    <property type="protein sequence ID" value="MBB5017673.1"/>
    <property type="molecule type" value="Genomic_DNA"/>
</dbReference>
<dbReference type="RefSeq" id="WP_184035835.1">
    <property type="nucleotide sequence ID" value="NZ_JACHHY010000004.1"/>
</dbReference>
<dbReference type="Proteomes" id="UP000575898">
    <property type="component" value="Unassembled WGS sequence"/>
</dbReference>
<feature type="compositionally biased region" description="Basic and acidic residues" evidence="1">
    <location>
        <begin position="52"/>
        <end position="72"/>
    </location>
</feature>
<reference evidence="2 3" key="1">
    <citation type="submission" date="2020-08" db="EMBL/GenBank/DDBJ databases">
        <title>Genomic Encyclopedia of Type Strains, Phase IV (KMG-IV): sequencing the most valuable type-strain genomes for metagenomic binning, comparative biology and taxonomic classification.</title>
        <authorList>
            <person name="Goeker M."/>
        </authorList>
    </citation>
    <scope>NUCLEOTIDE SEQUENCE [LARGE SCALE GENOMIC DNA]</scope>
    <source>
        <strain evidence="2 3">DSM 27165</strain>
    </source>
</reference>
<evidence type="ECO:0000256" key="1">
    <source>
        <dbReference type="SAM" id="MobiDB-lite"/>
    </source>
</evidence>
<evidence type="ECO:0000313" key="2">
    <source>
        <dbReference type="EMBL" id="MBB5017673.1"/>
    </source>
</evidence>
<accession>A0A840MNB6</accession>
<proteinExistence type="predicted"/>
<feature type="compositionally biased region" description="Pro residues" evidence="1">
    <location>
        <begin position="209"/>
        <end position="228"/>
    </location>
</feature>
<protein>
    <submittedName>
        <fullName evidence="2">DNA-binding MarR family transcriptional regulator</fullName>
    </submittedName>
</protein>
<dbReference type="AlphaFoldDB" id="A0A840MNB6"/>
<keyword evidence="3" id="KW-1185">Reference proteome</keyword>
<feature type="region of interest" description="Disordered" evidence="1">
    <location>
        <begin position="40"/>
        <end position="72"/>
    </location>
</feature>
<gene>
    <name evidence="2" type="ORF">HNQ59_000942</name>
</gene>
<feature type="region of interest" description="Disordered" evidence="1">
    <location>
        <begin position="91"/>
        <end position="112"/>
    </location>
</feature>
<organism evidence="2 3">
    <name type="scientific">Chitinivorax tropicus</name>
    <dbReference type="NCBI Taxonomy" id="714531"/>
    <lineage>
        <taxon>Bacteria</taxon>
        <taxon>Pseudomonadati</taxon>
        <taxon>Pseudomonadota</taxon>
        <taxon>Betaproteobacteria</taxon>
        <taxon>Chitinivorax</taxon>
    </lineage>
</organism>
<name>A0A840MNB6_9PROT</name>
<evidence type="ECO:0000313" key="3">
    <source>
        <dbReference type="Proteomes" id="UP000575898"/>
    </source>
</evidence>
<comment type="caution">
    <text evidence="2">The sequence shown here is derived from an EMBL/GenBank/DDBJ whole genome shotgun (WGS) entry which is preliminary data.</text>
</comment>
<keyword evidence="2" id="KW-0238">DNA-binding</keyword>
<sequence length="228" mass="26250">MVTTYRIQLNPASQLASHWPTCWCAWLIALVLCGPVMADESHQGKPPAGARSADESAPMEHRERRLERALRDGKLTAEEAERIREGWRGQGAMPNWWGGGARSGVPQPDDAWSERRKKLNEILTPVQKQQFEEMQAQWRQARERLEQGFTESQRELSRRRHALSPEARRQLYESFTPEQREQIKSFFKQQKQAREHFFNSLSPEQRAQLPPPPMPHPPMTPDGPPGGD</sequence>
<feature type="region of interest" description="Disordered" evidence="1">
    <location>
        <begin position="149"/>
        <end position="228"/>
    </location>
</feature>
<dbReference type="GO" id="GO:0003677">
    <property type="term" value="F:DNA binding"/>
    <property type="evidence" value="ECO:0007669"/>
    <property type="project" value="UniProtKB-KW"/>
</dbReference>